<dbReference type="AlphaFoldDB" id="A0A7X3S7C0"/>
<organism evidence="1 2">
    <name type="scientific">Stappia sediminis</name>
    <dbReference type="NCBI Taxonomy" id="2692190"/>
    <lineage>
        <taxon>Bacteria</taxon>
        <taxon>Pseudomonadati</taxon>
        <taxon>Pseudomonadota</taxon>
        <taxon>Alphaproteobacteria</taxon>
        <taxon>Hyphomicrobiales</taxon>
        <taxon>Stappiaceae</taxon>
        <taxon>Stappia</taxon>
    </lineage>
</organism>
<proteinExistence type="predicted"/>
<evidence type="ECO:0000313" key="1">
    <source>
        <dbReference type="EMBL" id="MXN64633.1"/>
    </source>
</evidence>
<dbReference type="Proteomes" id="UP000433101">
    <property type="component" value="Unassembled WGS sequence"/>
</dbReference>
<sequence>MPLYLALAAFVVLILIAGLAVAYLHYPTRKTIMRALDPNWGKRARVFDFTREEEEREEQDMFVSSTVMRDGCDIVWDEFDDEPPAELFKPLAEGTVVFVNTMHAPRFIEEFLDRMQGRFVLVTARENNSTAAFDVEKVRSSNKVLHWFMENFELAPSWLDTGWITPLPLGLNYHKLDPASPNQSRDMGLPSRPGNQQLTMKAIREEIPSFRDKPLKVYCNFHLNMDTFLRHPHARKRHEARAEARDSLKAKGDLILWEPRQAPRNSVWLRHREVSFEASPRGNSIDCHRTWEALILKSVPIVKTTSLDPMYEGLPVAIVEDWSDVTPEAIARWHEEFADWFDKPLPPELYSNHWIKRFHAFKP</sequence>
<dbReference type="EMBL" id="WUMV01000003">
    <property type="protein sequence ID" value="MXN64633.1"/>
    <property type="molecule type" value="Genomic_DNA"/>
</dbReference>
<accession>A0A7X3S7C0</accession>
<name>A0A7X3S7C0_9HYPH</name>
<reference evidence="1 2" key="1">
    <citation type="submission" date="2019-12" db="EMBL/GenBank/DDBJ databases">
        <authorList>
            <person name="Li M."/>
        </authorList>
    </citation>
    <scope>NUCLEOTIDE SEQUENCE [LARGE SCALE GENOMIC DNA]</scope>
    <source>
        <strain evidence="1 2">GBMRC 2046</strain>
    </source>
</reference>
<evidence type="ECO:0000313" key="2">
    <source>
        <dbReference type="Proteomes" id="UP000433101"/>
    </source>
</evidence>
<protein>
    <submittedName>
        <fullName evidence="1">Uncharacterized protein</fullName>
    </submittedName>
</protein>
<keyword evidence="2" id="KW-1185">Reference proteome</keyword>
<dbReference type="RefSeq" id="WP_160774895.1">
    <property type="nucleotide sequence ID" value="NZ_WUMV01000003.1"/>
</dbReference>
<gene>
    <name evidence="1" type="ORF">GR183_06930</name>
</gene>
<comment type="caution">
    <text evidence="1">The sequence shown here is derived from an EMBL/GenBank/DDBJ whole genome shotgun (WGS) entry which is preliminary data.</text>
</comment>